<keyword evidence="5" id="KW-1185">Reference proteome</keyword>
<gene>
    <name evidence="4" type="ORF">ACFO4E_11875</name>
</gene>
<accession>A0ABV9DX14</accession>
<sequence>MTTALLLINVQRNMLEGETPIPRAASVAPALRSLLDHARAAGAPTVHVHDDDPAGQPDAPHPHGWGPVFRVLPWEPVVRASGPDAFSGTRLASILQELGVHRLVVAGLRSEDRIAATGHAALRRGFDVVIASGAHTTTHDRTTGGAAVIEAGTEDDLSAAGAKIIDADTIHFDCSP</sequence>
<keyword evidence="1" id="KW-0378">Hydrolase</keyword>
<evidence type="ECO:0000313" key="5">
    <source>
        <dbReference type="Proteomes" id="UP001595923"/>
    </source>
</evidence>
<evidence type="ECO:0000313" key="4">
    <source>
        <dbReference type="EMBL" id="MFC4562553.1"/>
    </source>
</evidence>
<dbReference type="Pfam" id="PF00857">
    <property type="entry name" value="Isochorismatase"/>
    <property type="match status" value="1"/>
</dbReference>
<organism evidence="4 5">
    <name type="scientific">Nocardiopsis mangrovi</name>
    <dbReference type="NCBI Taxonomy" id="1179818"/>
    <lineage>
        <taxon>Bacteria</taxon>
        <taxon>Bacillati</taxon>
        <taxon>Actinomycetota</taxon>
        <taxon>Actinomycetes</taxon>
        <taxon>Streptosporangiales</taxon>
        <taxon>Nocardiopsidaceae</taxon>
        <taxon>Nocardiopsis</taxon>
    </lineage>
</organism>
<dbReference type="PANTHER" id="PTHR43540">
    <property type="entry name" value="PEROXYUREIDOACRYLATE/UREIDOACRYLATE AMIDOHYDROLASE-RELATED"/>
    <property type="match status" value="1"/>
</dbReference>
<evidence type="ECO:0000256" key="1">
    <source>
        <dbReference type="ARBA" id="ARBA00022801"/>
    </source>
</evidence>
<dbReference type="InterPro" id="IPR036380">
    <property type="entry name" value="Isochorismatase-like_sf"/>
</dbReference>
<feature type="region of interest" description="Disordered" evidence="2">
    <location>
        <begin position="44"/>
        <end position="63"/>
    </location>
</feature>
<proteinExistence type="predicted"/>
<dbReference type="SUPFAM" id="SSF52499">
    <property type="entry name" value="Isochorismatase-like hydrolases"/>
    <property type="match status" value="1"/>
</dbReference>
<dbReference type="RefSeq" id="WP_378573875.1">
    <property type="nucleotide sequence ID" value="NZ_JBHSFQ010000009.1"/>
</dbReference>
<dbReference type="EMBL" id="JBHSFQ010000009">
    <property type="protein sequence ID" value="MFC4562553.1"/>
    <property type="molecule type" value="Genomic_DNA"/>
</dbReference>
<dbReference type="InterPro" id="IPR050272">
    <property type="entry name" value="Isochorismatase-like_hydrls"/>
</dbReference>
<dbReference type="InterPro" id="IPR000868">
    <property type="entry name" value="Isochorismatase-like_dom"/>
</dbReference>
<name>A0ABV9DX14_9ACTN</name>
<evidence type="ECO:0000259" key="3">
    <source>
        <dbReference type="Pfam" id="PF00857"/>
    </source>
</evidence>
<comment type="caution">
    <text evidence="4">The sequence shown here is derived from an EMBL/GenBank/DDBJ whole genome shotgun (WGS) entry which is preliminary data.</text>
</comment>
<evidence type="ECO:0000256" key="2">
    <source>
        <dbReference type="SAM" id="MobiDB-lite"/>
    </source>
</evidence>
<dbReference type="Gene3D" id="3.40.50.850">
    <property type="entry name" value="Isochorismatase-like"/>
    <property type="match status" value="1"/>
</dbReference>
<feature type="domain" description="Isochorismatase-like" evidence="3">
    <location>
        <begin position="3"/>
        <end position="141"/>
    </location>
</feature>
<protein>
    <submittedName>
        <fullName evidence="4">Isochorismatase family protein</fullName>
    </submittedName>
</protein>
<dbReference type="PANTHER" id="PTHR43540:SF1">
    <property type="entry name" value="ISOCHORISMATASE HYDROLASE"/>
    <property type="match status" value="1"/>
</dbReference>
<reference evidence="5" key="1">
    <citation type="journal article" date="2019" name="Int. J. Syst. Evol. Microbiol.">
        <title>The Global Catalogue of Microorganisms (GCM) 10K type strain sequencing project: providing services to taxonomists for standard genome sequencing and annotation.</title>
        <authorList>
            <consortium name="The Broad Institute Genomics Platform"/>
            <consortium name="The Broad Institute Genome Sequencing Center for Infectious Disease"/>
            <person name="Wu L."/>
            <person name="Ma J."/>
        </authorList>
    </citation>
    <scope>NUCLEOTIDE SEQUENCE [LARGE SCALE GENOMIC DNA]</scope>
    <source>
        <strain evidence="5">XZYJ18</strain>
    </source>
</reference>
<dbReference type="Proteomes" id="UP001595923">
    <property type="component" value="Unassembled WGS sequence"/>
</dbReference>